<gene>
    <name evidence="1" type="ORF">LOC62_01G000613</name>
</gene>
<organism evidence="1 2">
    <name type="scientific">Vanrija pseudolonga</name>
    <dbReference type="NCBI Taxonomy" id="143232"/>
    <lineage>
        <taxon>Eukaryota</taxon>
        <taxon>Fungi</taxon>
        <taxon>Dikarya</taxon>
        <taxon>Basidiomycota</taxon>
        <taxon>Agaricomycotina</taxon>
        <taxon>Tremellomycetes</taxon>
        <taxon>Trichosporonales</taxon>
        <taxon>Trichosporonaceae</taxon>
        <taxon>Vanrija</taxon>
    </lineage>
</organism>
<dbReference type="EMBL" id="CP086714">
    <property type="protein sequence ID" value="WOO77012.1"/>
    <property type="molecule type" value="Genomic_DNA"/>
</dbReference>
<keyword evidence="2" id="KW-1185">Reference proteome</keyword>
<dbReference type="Proteomes" id="UP000827549">
    <property type="component" value="Chromosome 1"/>
</dbReference>
<evidence type="ECO:0000313" key="1">
    <source>
        <dbReference type="EMBL" id="WOO77012.1"/>
    </source>
</evidence>
<dbReference type="RefSeq" id="XP_062623044.1">
    <property type="nucleotide sequence ID" value="XM_062767060.1"/>
</dbReference>
<dbReference type="AlphaFoldDB" id="A0AAF0Y0N9"/>
<reference evidence="1" key="1">
    <citation type="submission" date="2023-10" db="EMBL/GenBank/DDBJ databases">
        <authorList>
            <person name="Noh H."/>
        </authorList>
    </citation>
    <scope>NUCLEOTIDE SEQUENCE</scope>
    <source>
        <strain evidence="1">DUCC4014</strain>
    </source>
</reference>
<name>A0AAF0Y0N9_9TREE</name>
<evidence type="ECO:0000313" key="2">
    <source>
        <dbReference type="Proteomes" id="UP000827549"/>
    </source>
</evidence>
<proteinExistence type="predicted"/>
<sequence length="127" mass="13303">MSLSSSQLSSIWSELETSGCLITASGQVHTQTDATRVPHACIAAGGRSVWNTAVRTTANDPYIILCTPREGTVGDLQTALSADGDVVVEGCRGDFAVQQRNAAASRHWGKVLSLAAVGYLAVLALSW</sequence>
<accession>A0AAF0Y0N9</accession>
<dbReference type="GeneID" id="87803871"/>
<protein>
    <submittedName>
        <fullName evidence="1">Uncharacterized protein</fullName>
    </submittedName>
</protein>